<reference evidence="1" key="2">
    <citation type="submission" date="2021-08" db="EMBL/GenBank/DDBJ databases">
        <authorList>
            <person name="Tani A."/>
            <person name="Ola A."/>
            <person name="Ogura Y."/>
            <person name="Katsura K."/>
            <person name="Hayashi T."/>
        </authorList>
    </citation>
    <scope>NUCLEOTIDE SEQUENCE</scope>
    <source>
        <strain evidence="1">DSM 17168</strain>
    </source>
</reference>
<name>A0ABQ4SFW9_9HYPH</name>
<protein>
    <recommendedName>
        <fullName evidence="3">MFS transporter</fullName>
    </recommendedName>
</protein>
<evidence type="ECO:0008006" key="3">
    <source>
        <dbReference type="Google" id="ProtNLM"/>
    </source>
</evidence>
<comment type="caution">
    <text evidence="1">The sequence shown here is derived from an EMBL/GenBank/DDBJ whole genome shotgun (WGS) entry which is preliminary data.</text>
</comment>
<organism evidence="1 2">
    <name type="scientific">Methylobacterium isbiliense</name>
    <dbReference type="NCBI Taxonomy" id="315478"/>
    <lineage>
        <taxon>Bacteria</taxon>
        <taxon>Pseudomonadati</taxon>
        <taxon>Pseudomonadota</taxon>
        <taxon>Alphaproteobacteria</taxon>
        <taxon>Hyphomicrobiales</taxon>
        <taxon>Methylobacteriaceae</taxon>
        <taxon>Methylobacterium</taxon>
    </lineage>
</organism>
<keyword evidence="2" id="KW-1185">Reference proteome</keyword>
<sequence>MTIALFLAGLAAVAVGPALALLTDRLGLEASAENNAVAGMFVALNDNAQVARRNAA</sequence>
<dbReference type="RefSeq" id="WP_238237541.1">
    <property type="nucleotide sequence ID" value="NZ_BPQQ01000048.1"/>
</dbReference>
<evidence type="ECO:0000313" key="1">
    <source>
        <dbReference type="EMBL" id="GJE02126.1"/>
    </source>
</evidence>
<gene>
    <name evidence="1" type="ORF">GMJLKIPL_4070</name>
</gene>
<reference evidence="1" key="1">
    <citation type="journal article" date="2021" name="Front. Microbiol.">
        <title>Comprehensive Comparative Genomics and Phenotyping of Methylobacterium Species.</title>
        <authorList>
            <person name="Alessa O."/>
            <person name="Ogura Y."/>
            <person name="Fujitani Y."/>
            <person name="Takami H."/>
            <person name="Hayashi T."/>
            <person name="Sahin N."/>
            <person name="Tani A."/>
        </authorList>
    </citation>
    <scope>NUCLEOTIDE SEQUENCE</scope>
    <source>
        <strain evidence="1">DSM 17168</strain>
    </source>
</reference>
<dbReference type="Proteomes" id="UP001055153">
    <property type="component" value="Unassembled WGS sequence"/>
</dbReference>
<proteinExistence type="predicted"/>
<dbReference type="EMBL" id="BPQQ01000048">
    <property type="protein sequence ID" value="GJE02126.1"/>
    <property type="molecule type" value="Genomic_DNA"/>
</dbReference>
<evidence type="ECO:0000313" key="2">
    <source>
        <dbReference type="Proteomes" id="UP001055153"/>
    </source>
</evidence>
<accession>A0ABQ4SFW9</accession>